<dbReference type="EMBL" id="VXIV02001815">
    <property type="protein sequence ID" value="KAF6029448.1"/>
    <property type="molecule type" value="Genomic_DNA"/>
</dbReference>
<dbReference type="AlphaFoldDB" id="A0A7J7JVT8"/>
<comment type="similarity">
    <text evidence="1">Belongs to the palmitoyl-protein thioesterase family.</text>
</comment>
<dbReference type="InterPro" id="IPR002472">
    <property type="entry name" value="Palm_thioest"/>
</dbReference>
<evidence type="ECO:0000256" key="4">
    <source>
        <dbReference type="ARBA" id="ARBA00022729"/>
    </source>
</evidence>
<dbReference type="PANTHER" id="PTHR11247:SF8">
    <property type="entry name" value="PALMITOYL-PROTEIN THIOESTERASE 1"/>
    <property type="match status" value="1"/>
</dbReference>
<dbReference type="PANTHER" id="PTHR11247">
    <property type="entry name" value="PALMITOYL-PROTEIN THIOESTERASE/DOLICHYLDIPHOSPHATASE 1"/>
    <property type="match status" value="1"/>
</dbReference>
<dbReference type="Gene3D" id="3.40.50.1820">
    <property type="entry name" value="alpha/beta hydrolase"/>
    <property type="match status" value="1"/>
</dbReference>
<reference evidence="10" key="1">
    <citation type="submission" date="2020-06" db="EMBL/GenBank/DDBJ databases">
        <title>Draft genome of Bugula neritina, a colonial animal packing powerful symbionts and potential medicines.</title>
        <authorList>
            <person name="Rayko M."/>
        </authorList>
    </citation>
    <scope>NUCLEOTIDE SEQUENCE [LARGE SCALE GENOMIC DNA]</scope>
    <source>
        <strain evidence="10">Kwan_BN1</strain>
    </source>
</reference>
<protein>
    <recommendedName>
        <fullName evidence="3">Palmitoyl-protein thioesterase 1</fullName>
        <ecNumber evidence="2">3.1.2.22</ecNumber>
    </recommendedName>
    <alternativeName>
        <fullName evidence="8">Palmitoyl-protein hydrolase 1</fullName>
    </alternativeName>
</protein>
<dbReference type="InterPro" id="IPR029058">
    <property type="entry name" value="AB_hydrolase_fold"/>
</dbReference>
<keyword evidence="4 9" id="KW-0732">Signal</keyword>
<proteinExistence type="inferred from homology"/>
<keyword evidence="6" id="KW-1015">Disulfide bond</keyword>
<evidence type="ECO:0000256" key="5">
    <source>
        <dbReference type="ARBA" id="ARBA00022801"/>
    </source>
</evidence>
<evidence type="ECO:0000256" key="7">
    <source>
        <dbReference type="ARBA" id="ARBA00023180"/>
    </source>
</evidence>
<organism evidence="10 11">
    <name type="scientific">Bugula neritina</name>
    <name type="common">Brown bryozoan</name>
    <name type="synonym">Sertularia neritina</name>
    <dbReference type="NCBI Taxonomy" id="10212"/>
    <lineage>
        <taxon>Eukaryota</taxon>
        <taxon>Metazoa</taxon>
        <taxon>Spiralia</taxon>
        <taxon>Lophotrochozoa</taxon>
        <taxon>Bryozoa</taxon>
        <taxon>Gymnolaemata</taxon>
        <taxon>Cheilostomatida</taxon>
        <taxon>Flustrina</taxon>
        <taxon>Buguloidea</taxon>
        <taxon>Bugulidae</taxon>
        <taxon>Bugula</taxon>
    </lineage>
</organism>
<dbReference type="SUPFAM" id="SSF53474">
    <property type="entry name" value="alpha/beta-Hydrolases"/>
    <property type="match status" value="1"/>
</dbReference>
<comment type="caution">
    <text evidence="10">The sequence shown here is derived from an EMBL/GenBank/DDBJ whole genome shotgun (WGS) entry which is preliminary data.</text>
</comment>
<evidence type="ECO:0000256" key="8">
    <source>
        <dbReference type="ARBA" id="ARBA00031934"/>
    </source>
</evidence>
<evidence type="ECO:0000256" key="6">
    <source>
        <dbReference type="ARBA" id="ARBA00023157"/>
    </source>
</evidence>
<evidence type="ECO:0000313" key="11">
    <source>
        <dbReference type="Proteomes" id="UP000593567"/>
    </source>
</evidence>
<dbReference type="Pfam" id="PF02089">
    <property type="entry name" value="Palm_thioest"/>
    <property type="match status" value="1"/>
</dbReference>
<dbReference type="OrthoDB" id="10263094at2759"/>
<dbReference type="GO" id="GO:0006898">
    <property type="term" value="P:receptor-mediated endocytosis"/>
    <property type="evidence" value="ECO:0007669"/>
    <property type="project" value="TreeGrafter"/>
</dbReference>
<dbReference type="Proteomes" id="UP000593567">
    <property type="component" value="Unassembled WGS sequence"/>
</dbReference>
<keyword evidence="7" id="KW-0325">Glycoprotein</keyword>
<gene>
    <name evidence="10" type="ORF">EB796_012248</name>
</gene>
<evidence type="ECO:0000256" key="1">
    <source>
        <dbReference type="ARBA" id="ARBA00010758"/>
    </source>
</evidence>
<feature type="chain" id="PRO_5029769244" description="Palmitoyl-protein thioesterase 1" evidence="9">
    <location>
        <begin position="23"/>
        <end position="143"/>
    </location>
</feature>
<evidence type="ECO:0000256" key="2">
    <source>
        <dbReference type="ARBA" id="ARBA00012423"/>
    </source>
</evidence>
<dbReference type="EC" id="3.1.2.22" evidence="2"/>
<keyword evidence="5" id="KW-0378">Hydrolase</keyword>
<sequence>MEAKCIWYAIGIFAALCGALTAADSPVPIVIWHGMGDSCCNPISMGSIKSLFEREVSGVYVKSLMIGSNIVDDMENGFFMNANKQIAMVCDQVQSDPKLKDGYNAVGFSQGGQFLRALVQRCPSPPMKNLISVGGQHQGNVIA</sequence>
<name>A0A7J7JVT8_BUGNE</name>
<dbReference type="GO" id="GO:0005764">
    <property type="term" value="C:lysosome"/>
    <property type="evidence" value="ECO:0007669"/>
    <property type="project" value="TreeGrafter"/>
</dbReference>
<feature type="signal peptide" evidence="9">
    <location>
        <begin position="1"/>
        <end position="22"/>
    </location>
</feature>
<evidence type="ECO:0000313" key="10">
    <source>
        <dbReference type="EMBL" id="KAF6029448.1"/>
    </source>
</evidence>
<keyword evidence="11" id="KW-1185">Reference proteome</keyword>
<dbReference type="GO" id="GO:0008474">
    <property type="term" value="F:palmitoyl-(protein) hydrolase activity"/>
    <property type="evidence" value="ECO:0007669"/>
    <property type="project" value="UniProtKB-EC"/>
</dbReference>
<dbReference type="PRINTS" id="PR00414">
    <property type="entry name" value="PPTHIESTRASE"/>
</dbReference>
<evidence type="ECO:0000256" key="9">
    <source>
        <dbReference type="SAM" id="SignalP"/>
    </source>
</evidence>
<accession>A0A7J7JVT8</accession>
<evidence type="ECO:0000256" key="3">
    <source>
        <dbReference type="ARBA" id="ARBA00014212"/>
    </source>
</evidence>